<keyword evidence="6" id="KW-1185">Reference proteome</keyword>
<dbReference type="InterPro" id="IPR051012">
    <property type="entry name" value="CellSynth/LPSAsmb/PSIAsmb"/>
</dbReference>
<evidence type="ECO:0000256" key="3">
    <source>
        <dbReference type="PROSITE-ProRule" id="PRU00339"/>
    </source>
</evidence>
<organism evidence="5 6">
    <name type="scientific">Geobacter soli</name>
    <dbReference type="NCBI Taxonomy" id="1510391"/>
    <lineage>
        <taxon>Bacteria</taxon>
        <taxon>Pseudomonadati</taxon>
        <taxon>Thermodesulfobacteriota</taxon>
        <taxon>Desulfuromonadia</taxon>
        <taxon>Geobacterales</taxon>
        <taxon>Geobacteraceae</taxon>
        <taxon>Geobacter</taxon>
    </lineage>
</organism>
<name>A0A0C1TN62_9BACT</name>
<keyword evidence="1" id="KW-0677">Repeat</keyword>
<feature type="repeat" description="TPR" evidence="3">
    <location>
        <begin position="5"/>
        <end position="38"/>
    </location>
</feature>
<dbReference type="PANTHER" id="PTHR45586">
    <property type="entry name" value="TPR REPEAT-CONTAINING PROTEIN PA4667"/>
    <property type="match status" value="1"/>
</dbReference>
<dbReference type="SMART" id="SM00028">
    <property type="entry name" value="TPR"/>
    <property type="match status" value="6"/>
</dbReference>
<dbReference type="Proteomes" id="UP000031433">
    <property type="component" value="Unassembled WGS sequence"/>
</dbReference>
<dbReference type="PANTHER" id="PTHR45586:SF1">
    <property type="entry name" value="LIPOPOLYSACCHARIDE ASSEMBLY PROTEIN B"/>
    <property type="match status" value="1"/>
</dbReference>
<dbReference type="AlphaFoldDB" id="A0A0C1TN62"/>
<feature type="compositionally biased region" description="Polar residues" evidence="4">
    <location>
        <begin position="348"/>
        <end position="358"/>
    </location>
</feature>
<feature type="region of interest" description="Disordered" evidence="4">
    <location>
        <begin position="412"/>
        <end position="434"/>
    </location>
</feature>
<gene>
    <name evidence="5" type="ORF">SE37_06700</name>
</gene>
<dbReference type="EMBL" id="JXBL01000001">
    <property type="protein sequence ID" value="KIE42334.1"/>
    <property type="molecule type" value="Genomic_DNA"/>
</dbReference>
<sequence>MSSKKDKHLDSAQKFLIKGQVDRAIREYEQAVTLDPKDVRVRQKYAELLVRTNRKGEALREFEVIGKFYADNGFFLKAIAVYKQIQKIDPANSGTSLTLATLNEKQGLVGNALAEYKAVYEVYEKSGQLREGVKVLERMHSLDRENITIRLKLADTRNKIGQTDEAYQEFTTLAREIRARGDAAAYGRICERIGQLFPQRKEFLLMVAEDELAAGNHGAALPLLKQFVDDERFNPRALYLLADASRAAGDLKTASDAYNRIVLNYPGELTACKGLLFCLRHRGDVDEALGLLKRFEAEFLSQEPETLEQFYLSLQEIAPDNGAITEGLRRVRGTADEDGAVAGEQEQEPASFSENSAPSPDGSPAVPESPVACAAEVDFDSDESLWEEEVEIGLEVDGDADLEEIELEVSVPDESTDWLAGPENEAASLPDGSSLDFTEDELNDLVPSPPFVSPPSGSKGDKYGLDGFFSAFKKGVGEQLEQGDTETRYNLGIAYKEMGLYDDAIAEFKAASQDPRRLVDCITLQGICYRDKGEPGRAEELFSSGLMLSELSPEEFLCLTYELALTHEQKGDVDKALAEYRKIADIDPAFRDTAGKLEHLDHDGFADVDLVDLEEPP</sequence>
<protein>
    <recommendedName>
        <fullName evidence="7">Tetratricopeptide repeat protein</fullName>
    </recommendedName>
</protein>
<evidence type="ECO:0000256" key="4">
    <source>
        <dbReference type="SAM" id="MobiDB-lite"/>
    </source>
</evidence>
<dbReference type="SUPFAM" id="SSF48452">
    <property type="entry name" value="TPR-like"/>
    <property type="match status" value="3"/>
</dbReference>
<dbReference type="InterPro" id="IPR011990">
    <property type="entry name" value="TPR-like_helical_dom_sf"/>
</dbReference>
<dbReference type="Pfam" id="PF13181">
    <property type="entry name" value="TPR_8"/>
    <property type="match status" value="2"/>
</dbReference>
<evidence type="ECO:0000256" key="1">
    <source>
        <dbReference type="ARBA" id="ARBA00022737"/>
    </source>
</evidence>
<feature type="region of interest" description="Disordered" evidence="4">
    <location>
        <begin position="340"/>
        <end position="369"/>
    </location>
</feature>
<dbReference type="Gene3D" id="1.25.40.10">
    <property type="entry name" value="Tetratricopeptide repeat domain"/>
    <property type="match status" value="4"/>
</dbReference>
<evidence type="ECO:0000313" key="5">
    <source>
        <dbReference type="EMBL" id="KIE42334.1"/>
    </source>
</evidence>
<proteinExistence type="predicted"/>
<feature type="repeat" description="TPR" evidence="3">
    <location>
        <begin position="485"/>
        <end position="517"/>
    </location>
</feature>
<accession>A0A0C1TN62</accession>
<evidence type="ECO:0008006" key="7">
    <source>
        <dbReference type="Google" id="ProtNLM"/>
    </source>
</evidence>
<evidence type="ECO:0000256" key="2">
    <source>
        <dbReference type="ARBA" id="ARBA00022803"/>
    </source>
</evidence>
<keyword evidence="2 3" id="KW-0802">TPR repeat</keyword>
<dbReference type="Pfam" id="PF13432">
    <property type="entry name" value="TPR_16"/>
    <property type="match status" value="1"/>
</dbReference>
<comment type="caution">
    <text evidence="5">The sequence shown here is derived from an EMBL/GenBank/DDBJ whole genome shotgun (WGS) entry which is preliminary data.</text>
</comment>
<dbReference type="InterPro" id="IPR019734">
    <property type="entry name" value="TPR_rpt"/>
</dbReference>
<evidence type="ECO:0000313" key="6">
    <source>
        <dbReference type="Proteomes" id="UP000031433"/>
    </source>
</evidence>
<dbReference type="RefSeq" id="WP_039644817.1">
    <property type="nucleotide sequence ID" value="NZ_JXBL01000001.1"/>
</dbReference>
<feature type="repeat" description="TPR" evidence="3">
    <location>
        <begin position="557"/>
        <end position="590"/>
    </location>
</feature>
<reference evidence="5 6" key="1">
    <citation type="submission" date="2015-01" db="EMBL/GenBank/DDBJ databases">
        <title>Genome sequence of the anaerobic bacterium Geobacter soli GSS01, a dissimilatory Fe(III) reducer from soil.</title>
        <authorList>
            <person name="Yang G."/>
            <person name="Zhou S."/>
        </authorList>
    </citation>
    <scope>NUCLEOTIDE SEQUENCE [LARGE SCALE GENOMIC DNA]</scope>
    <source>
        <strain evidence="5 6">GSS01</strain>
    </source>
</reference>
<dbReference type="PROSITE" id="PS50005">
    <property type="entry name" value="TPR"/>
    <property type="match status" value="3"/>
</dbReference>
<dbReference type="Pfam" id="PF14559">
    <property type="entry name" value="TPR_19"/>
    <property type="match status" value="1"/>
</dbReference>